<comment type="caution">
    <text evidence="2">The sequence shown here is derived from an EMBL/GenBank/DDBJ whole genome shotgun (WGS) entry which is preliminary data.</text>
</comment>
<keyword evidence="2" id="KW-0378">Hydrolase</keyword>
<dbReference type="Pfam" id="PF00657">
    <property type="entry name" value="Lipase_GDSL"/>
    <property type="match status" value="1"/>
</dbReference>
<dbReference type="InterPro" id="IPR036514">
    <property type="entry name" value="SGNH_hydro_sf"/>
</dbReference>
<protein>
    <submittedName>
        <fullName evidence="2">Hydrolase</fullName>
    </submittedName>
</protein>
<dbReference type="PANTHER" id="PTHR45642">
    <property type="entry name" value="GDSL ESTERASE/LIPASE EXL3"/>
    <property type="match status" value="1"/>
</dbReference>
<dbReference type="AlphaFoldDB" id="A0AAV3Q836"/>
<dbReference type="Proteomes" id="UP001454036">
    <property type="component" value="Unassembled WGS sequence"/>
</dbReference>
<evidence type="ECO:0000313" key="3">
    <source>
        <dbReference type="Proteomes" id="UP001454036"/>
    </source>
</evidence>
<dbReference type="CDD" id="cd01837">
    <property type="entry name" value="SGNH_plant_lipase_like"/>
    <property type="match status" value="1"/>
</dbReference>
<evidence type="ECO:0000313" key="2">
    <source>
        <dbReference type="EMBL" id="GAA0160105.1"/>
    </source>
</evidence>
<dbReference type="GO" id="GO:0016788">
    <property type="term" value="F:hydrolase activity, acting on ester bonds"/>
    <property type="evidence" value="ECO:0007669"/>
    <property type="project" value="InterPro"/>
</dbReference>
<comment type="similarity">
    <text evidence="1">Belongs to the 'GDSL' lipolytic enzyme family.</text>
</comment>
<gene>
    <name evidence="2" type="ORF">LIER_16735</name>
</gene>
<evidence type="ECO:0000256" key="1">
    <source>
        <dbReference type="ARBA" id="ARBA00008668"/>
    </source>
</evidence>
<organism evidence="2 3">
    <name type="scientific">Lithospermum erythrorhizon</name>
    <name type="common">Purple gromwell</name>
    <name type="synonym">Lithospermum officinale var. erythrorhizon</name>
    <dbReference type="NCBI Taxonomy" id="34254"/>
    <lineage>
        <taxon>Eukaryota</taxon>
        <taxon>Viridiplantae</taxon>
        <taxon>Streptophyta</taxon>
        <taxon>Embryophyta</taxon>
        <taxon>Tracheophyta</taxon>
        <taxon>Spermatophyta</taxon>
        <taxon>Magnoliopsida</taxon>
        <taxon>eudicotyledons</taxon>
        <taxon>Gunneridae</taxon>
        <taxon>Pentapetalae</taxon>
        <taxon>asterids</taxon>
        <taxon>lamiids</taxon>
        <taxon>Boraginales</taxon>
        <taxon>Boraginaceae</taxon>
        <taxon>Boraginoideae</taxon>
        <taxon>Lithospermeae</taxon>
        <taxon>Lithospermum</taxon>
    </lineage>
</organism>
<keyword evidence="3" id="KW-1185">Reference proteome</keyword>
<dbReference type="InterPro" id="IPR050592">
    <property type="entry name" value="GDSL_lipolytic_enzyme"/>
</dbReference>
<proteinExistence type="inferred from homology"/>
<accession>A0AAV3Q836</accession>
<name>A0AAV3Q836_LITER</name>
<sequence>MNMSSSTYKSYNGSVIFSVLLHALVVSCISRHNVVGRGLDEGGRAGYKPSSIFVFGDSTSDPGNNNFVRTAFRSNFPPYGHDFPNQVATGRFTNGRLVSDFVAEHIGVKKYVPPYLDPKLTIEDLKTGVSFASAASGFDPLTPLLISGVISLPRQLEYFEEYRTKMEAAIGKNETDALVKNALYMISAGTNDFVVNYFTFPIRRKTYDVPSYIDFVLQHIHHFMQGLMEMGARRIGFAGLGPIGCLPGVITLHPNNGFLKRGCIEPISAAARDFNTKLEIELKTLQSNSSFQGSRIAVLDVYTTADDIVRNQKFGFEEVTSGCCGTGIIETSMLCNSMTPLCSNTSKYYFFDAIHPTEKAYGITSLAIQPTIDYLIKD</sequence>
<dbReference type="InterPro" id="IPR001087">
    <property type="entry name" value="GDSL"/>
</dbReference>
<dbReference type="EMBL" id="BAABME010003778">
    <property type="protein sequence ID" value="GAA0160105.1"/>
    <property type="molecule type" value="Genomic_DNA"/>
</dbReference>
<reference evidence="2 3" key="1">
    <citation type="submission" date="2024-01" db="EMBL/GenBank/DDBJ databases">
        <title>The complete chloroplast genome sequence of Lithospermum erythrorhizon: insights into the phylogenetic relationship among Boraginaceae species and the maternal lineages of purple gromwells.</title>
        <authorList>
            <person name="Okada T."/>
            <person name="Watanabe K."/>
        </authorList>
    </citation>
    <scope>NUCLEOTIDE SEQUENCE [LARGE SCALE GENOMIC DNA]</scope>
</reference>
<dbReference type="Gene3D" id="3.40.50.1110">
    <property type="entry name" value="SGNH hydrolase"/>
    <property type="match status" value="1"/>
</dbReference>
<dbReference type="PANTHER" id="PTHR45642:SF107">
    <property type="entry name" value="SGNH HYDROLASE-TYPE ESTERASE SUPERFAMILY PROTEIN-RELATED"/>
    <property type="match status" value="1"/>
</dbReference>
<dbReference type="InterPro" id="IPR035669">
    <property type="entry name" value="SGNH_plant_lipase-like"/>
</dbReference>